<dbReference type="EMBL" id="JAVTXN010000046">
    <property type="protein sequence ID" value="MDT9610120.1"/>
    <property type="molecule type" value="Genomic_DNA"/>
</dbReference>
<protein>
    <submittedName>
        <fullName evidence="2">Uncharacterized protein</fullName>
    </submittedName>
</protein>
<keyword evidence="1" id="KW-0472">Membrane</keyword>
<dbReference type="AlphaFoldDB" id="A0AAW8WKF6"/>
<sequence>MMKEEKKLFFAIIMNGLILFAVGLVMGLIMCGVFTFKWLFV</sequence>
<name>A0AAW8WKF6_9LACO</name>
<evidence type="ECO:0000313" key="3">
    <source>
        <dbReference type="Proteomes" id="UP001253287"/>
    </source>
</evidence>
<keyword evidence="1" id="KW-0812">Transmembrane</keyword>
<comment type="caution">
    <text evidence="2">The sequence shown here is derived from an EMBL/GenBank/DDBJ whole genome shotgun (WGS) entry which is preliminary data.</text>
</comment>
<dbReference type="RefSeq" id="WP_263424288.1">
    <property type="nucleotide sequence ID" value="NZ_CP083391.1"/>
</dbReference>
<evidence type="ECO:0000313" key="2">
    <source>
        <dbReference type="EMBL" id="MDT9610120.1"/>
    </source>
</evidence>
<keyword evidence="1" id="KW-1133">Transmembrane helix</keyword>
<dbReference type="Proteomes" id="UP001253287">
    <property type="component" value="Unassembled WGS sequence"/>
</dbReference>
<gene>
    <name evidence="2" type="ORF">RON39_08340</name>
</gene>
<accession>A0AAW8WKF6</accession>
<organism evidence="2 3">
    <name type="scientific">Lactobacillus crispatus</name>
    <dbReference type="NCBI Taxonomy" id="47770"/>
    <lineage>
        <taxon>Bacteria</taxon>
        <taxon>Bacillati</taxon>
        <taxon>Bacillota</taxon>
        <taxon>Bacilli</taxon>
        <taxon>Lactobacillales</taxon>
        <taxon>Lactobacillaceae</taxon>
        <taxon>Lactobacillus</taxon>
    </lineage>
</organism>
<evidence type="ECO:0000256" key="1">
    <source>
        <dbReference type="SAM" id="Phobius"/>
    </source>
</evidence>
<proteinExistence type="predicted"/>
<reference evidence="2" key="1">
    <citation type="submission" date="2023-08" db="EMBL/GenBank/DDBJ databases">
        <title>Lactobacillus from the Female Urinary Tract.</title>
        <authorList>
            <person name="Stegman N."/>
            <person name="Jackson B."/>
            <person name="Steiling M."/>
            <person name="Sedano C."/>
            <person name="Wolfe A."/>
            <person name="Putonti C."/>
        </authorList>
    </citation>
    <scope>NUCLEOTIDE SEQUENCE</scope>
    <source>
        <strain evidence="2">UMB5661</strain>
    </source>
</reference>
<feature type="transmembrane region" description="Helical" evidence="1">
    <location>
        <begin position="12"/>
        <end position="40"/>
    </location>
</feature>